<reference evidence="2" key="1">
    <citation type="journal article" date="2022" name="bioRxiv">
        <title>Sequencing and chromosome-scale assembly of the giantPleurodeles waltlgenome.</title>
        <authorList>
            <person name="Brown T."/>
            <person name="Elewa A."/>
            <person name="Iarovenko S."/>
            <person name="Subramanian E."/>
            <person name="Araus A.J."/>
            <person name="Petzold A."/>
            <person name="Susuki M."/>
            <person name="Suzuki K.-i.T."/>
            <person name="Hayashi T."/>
            <person name="Toyoda A."/>
            <person name="Oliveira C."/>
            <person name="Osipova E."/>
            <person name="Leigh N.D."/>
            <person name="Simon A."/>
            <person name="Yun M.H."/>
        </authorList>
    </citation>
    <scope>NUCLEOTIDE SEQUENCE</scope>
    <source>
        <strain evidence="2">20211129_DDA</strain>
        <tissue evidence="2">Liver</tissue>
    </source>
</reference>
<evidence type="ECO:0000256" key="1">
    <source>
        <dbReference type="SAM" id="MobiDB-lite"/>
    </source>
</evidence>
<evidence type="ECO:0000313" key="2">
    <source>
        <dbReference type="EMBL" id="KAJ1131361.1"/>
    </source>
</evidence>
<dbReference type="EMBL" id="JANPWB010000011">
    <property type="protein sequence ID" value="KAJ1131361.1"/>
    <property type="molecule type" value="Genomic_DNA"/>
</dbReference>
<gene>
    <name evidence="2" type="ORF">NDU88_009698</name>
</gene>
<comment type="caution">
    <text evidence="2">The sequence shown here is derived from an EMBL/GenBank/DDBJ whole genome shotgun (WGS) entry which is preliminary data.</text>
</comment>
<proteinExistence type="predicted"/>
<feature type="compositionally biased region" description="Basic and acidic residues" evidence="1">
    <location>
        <begin position="139"/>
        <end position="148"/>
    </location>
</feature>
<name>A0AAV7PSV3_PLEWA</name>
<sequence>MASILAEILAAVKLSKSSVAPEPASKSDLEKLQQVNHESSQLGRVQDIFDQKPSFEPCPGDVLDAEKDPMGLLCKEILRFESLVYSLLQNSPTRSQDGALSKAKPPMTKRYHKSLRKARNNKQNKEIVPTLLRPGRLRPSKEDHDLSKSRPLYPLFPTKRTTQPLAV</sequence>
<organism evidence="2 3">
    <name type="scientific">Pleurodeles waltl</name>
    <name type="common">Iberian ribbed newt</name>
    <dbReference type="NCBI Taxonomy" id="8319"/>
    <lineage>
        <taxon>Eukaryota</taxon>
        <taxon>Metazoa</taxon>
        <taxon>Chordata</taxon>
        <taxon>Craniata</taxon>
        <taxon>Vertebrata</taxon>
        <taxon>Euteleostomi</taxon>
        <taxon>Amphibia</taxon>
        <taxon>Batrachia</taxon>
        <taxon>Caudata</taxon>
        <taxon>Salamandroidea</taxon>
        <taxon>Salamandridae</taxon>
        <taxon>Pleurodelinae</taxon>
        <taxon>Pleurodeles</taxon>
    </lineage>
</organism>
<accession>A0AAV7PSV3</accession>
<dbReference type="Proteomes" id="UP001066276">
    <property type="component" value="Chromosome 7"/>
</dbReference>
<evidence type="ECO:0000313" key="3">
    <source>
        <dbReference type="Proteomes" id="UP001066276"/>
    </source>
</evidence>
<protein>
    <submittedName>
        <fullName evidence="2">Uncharacterized protein</fullName>
    </submittedName>
</protein>
<feature type="region of interest" description="Disordered" evidence="1">
    <location>
        <begin position="115"/>
        <end position="167"/>
    </location>
</feature>
<keyword evidence="3" id="KW-1185">Reference proteome</keyword>
<dbReference type="AlphaFoldDB" id="A0AAV7PSV3"/>